<proteinExistence type="predicted"/>
<gene>
    <name evidence="1" type="ORF">MHPYR_310077</name>
</gene>
<name>A0A1Y5PCP8_9MYCO</name>
<sequence>MSELLDAAEQLETALSVLEHATDIKPTGLERSYDRNVWAEWLYNRARRLDALATLIAPPREGHTRPGGVVGCDGKHYPNLPGDIDGVAIRSLRASGMSIRAIAEKMGCSVGSVHRHCSTVQVHSNATPEHVNSYP</sequence>
<organism evidence="1">
    <name type="scientific">uncultured Mycobacterium sp</name>
    <dbReference type="NCBI Taxonomy" id="171292"/>
    <lineage>
        <taxon>Bacteria</taxon>
        <taxon>Bacillati</taxon>
        <taxon>Actinomycetota</taxon>
        <taxon>Actinomycetes</taxon>
        <taxon>Mycobacteriales</taxon>
        <taxon>Mycobacteriaceae</taxon>
        <taxon>Mycobacterium</taxon>
        <taxon>environmental samples</taxon>
    </lineage>
</organism>
<dbReference type="EMBL" id="FLQS01000025">
    <property type="protein sequence ID" value="SBS76413.1"/>
    <property type="molecule type" value="Genomic_DNA"/>
</dbReference>
<dbReference type="Gene3D" id="1.10.10.60">
    <property type="entry name" value="Homeodomain-like"/>
    <property type="match status" value="1"/>
</dbReference>
<accession>A0A1Y5PCP8</accession>
<dbReference type="AlphaFoldDB" id="A0A1Y5PCP8"/>
<evidence type="ECO:0008006" key="2">
    <source>
        <dbReference type="Google" id="ProtNLM"/>
    </source>
</evidence>
<evidence type="ECO:0000313" key="1">
    <source>
        <dbReference type="EMBL" id="SBS76413.1"/>
    </source>
</evidence>
<reference evidence="1" key="1">
    <citation type="submission" date="2016-03" db="EMBL/GenBank/DDBJ databases">
        <authorList>
            <person name="Ploux O."/>
        </authorList>
    </citation>
    <scope>NUCLEOTIDE SEQUENCE</scope>
    <source>
        <strain evidence="1">UC10</strain>
    </source>
</reference>
<protein>
    <recommendedName>
        <fullName evidence="2">Resolvase HTH domain-containing protein</fullName>
    </recommendedName>
</protein>